<keyword evidence="4 6" id="KW-1133">Transmembrane helix</keyword>
<comment type="caution">
    <text evidence="7">The sequence shown here is derived from an EMBL/GenBank/DDBJ whole genome shotgun (WGS) entry which is preliminary data.</text>
</comment>
<reference evidence="8" key="1">
    <citation type="submission" date="2018-07" db="EMBL/GenBank/DDBJ databases">
        <authorList>
            <person name="Safronova V.I."/>
            <person name="Chirak E.R."/>
            <person name="Sazanova A.L."/>
        </authorList>
    </citation>
    <scope>NUCLEOTIDE SEQUENCE [LARGE SCALE GENOMIC DNA]</scope>
    <source>
        <strain evidence="8">RCAM04685</strain>
    </source>
</reference>
<feature type="transmembrane region" description="Helical" evidence="6">
    <location>
        <begin position="180"/>
        <end position="197"/>
    </location>
</feature>
<dbReference type="OrthoDB" id="9812084at2"/>
<keyword evidence="2" id="KW-1003">Cell membrane</keyword>
<comment type="subcellular location">
    <subcellularLocation>
        <location evidence="1">Cell membrane</location>
        <topology evidence="1">Multi-pass membrane protein</topology>
    </subcellularLocation>
</comment>
<name>A0A370L2G9_9HYPH</name>
<dbReference type="GO" id="GO:0015171">
    <property type="term" value="F:amino acid transmembrane transporter activity"/>
    <property type="evidence" value="ECO:0007669"/>
    <property type="project" value="TreeGrafter"/>
</dbReference>
<dbReference type="PANTHER" id="PTHR30086">
    <property type="entry name" value="ARGININE EXPORTER PROTEIN ARGO"/>
    <property type="match status" value="1"/>
</dbReference>
<feature type="transmembrane region" description="Helical" evidence="6">
    <location>
        <begin position="45"/>
        <end position="66"/>
    </location>
</feature>
<gene>
    <name evidence="7" type="ORF">DWE98_18600</name>
</gene>
<evidence type="ECO:0000256" key="4">
    <source>
        <dbReference type="ARBA" id="ARBA00022989"/>
    </source>
</evidence>
<keyword evidence="5 6" id="KW-0472">Membrane</keyword>
<dbReference type="Proteomes" id="UP000255207">
    <property type="component" value="Unassembled WGS sequence"/>
</dbReference>
<keyword evidence="3 6" id="KW-0812">Transmembrane</keyword>
<organism evidence="7 8">
    <name type="scientific">Bosea caraganae</name>
    <dbReference type="NCBI Taxonomy" id="2763117"/>
    <lineage>
        <taxon>Bacteria</taxon>
        <taxon>Pseudomonadati</taxon>
        <taxon>Pseudomonadota</taxon>
        <taxon>Alphaproteobacteria</taxon>
        <taxon>Hyphomicrobiales</taxon>
        <taxon>Boseaceae</taxon>
        <taxon>Bosea</taxon>
    </lineage>
</organism>
<evidence type="ECO:0000256" key="3">
    <source>
        <dbReference type="ARBA" id="ARBA00022692"/>
    </source>
</evidence>
<accession>A0A370L2G9</accession>
<keyword evidence="8" id="KW-1185">Reference proteome</keyword>
<dbReference type="InterPro" id="IPR001123">
    <property type="entry name" value="LeuE-type"/>
</dbReference>
<evidence type="ECO:0000256" key="1">
    <source>
        <dbReference type="ARBA" id="ARBA00004651"/>
    </source>
</evidence>
<dbReference type="RefSeq" id="WP_114830787.1">
    <property type="nucleotide sequence ID" value="NZ_QQTO01000005.1"/>
</dbReference>
<evidence type="ECO:0000313" key="7">
    <source>
        <dbReference type="EMBL" id="RDJ22457.1"/>
    </source>
</evidence>
<evidence type="ECO:0000256" key="5">
    <source>
        <dbReference type="ARBA" id="ARBA00023136"/>
    </source>
</evidence>
<dbReference type="PANTHER" id="PTHR30086:SF20">
    <property type="entry name" value="ARGININE EXPORTER PROTEIN ARGO-RELATED"/>
    <property type="match status" value="1"/>
</dbReference>
<dbReference type="EMBL" id="QQTP01000010">
    <property type="protein sequence ID" value="RDJ22457.1"/>
    <property type="molecule type" value="Genomic_DNA"/>
</dbReference>
<feature type="transmembrane region" description="Helical" evidence="6">
    <location>
        <begin position="145"/>
        <end position="168"/>
    </location>
</feature>
<dbReference type="GO" id="GO:0033228">
    <property type="term" value="P:cysteine export across plasma membrane"/>
    <property type="evidence" value="ECO:0007669"/>
    <property type="project" value="TreeGrafter"/>
</dbReference>
<sequence length="198" mass="20560">MTLAEFLPLFLFAAVSTITPGMSTTLATASGAHFGFRRSLPLMAGISLGLATMAVAAAAGLASLLLAQPSLQFAMKALGSLYLLWLAWKIGRSGPPHLDAKVIRPTGFLAAIGVQFQNPKGWAMTLGAAASFAALASGPVELATLLGLTFGVTAAVSLMLWCLAGLVLARLLRSAWQWRLLNGALGLLLAASIVPMWL</sequence>
<evidence type="ECO:0000256" key="6">
    <source>
        <dbReference type="SAM" id="Phobius"/>
    </source>
</evidence>
<evidence type="ECO:0000256" key="2">
    <source>
        <dbReference type="ARBA" id="ARBA00022475"/>
    </source>
</evidence>
<dbReference type="GO" id="GO:0005886">
    <property type="term" value="C:plasma membrane"/>
    <property type="evidence" value="ECO:0007669"/>
    <property type="project" value="UniProtKB-SubCell"/>
</dbReference>
<dbReference type="AlphaFoldDB" id="A0A370L2G9"/>
<proteinExistence type="predicted"/>
<evidence type="ECO:0000313" key="8">
    <source>
        <dbReference type="Proteomes" id="UP000255207"/>
    </source>
</evidence>
<protein>
    <submittedName>
        <fullName evidence="7">LysE family translocator</fullName>
    </submittedName>
</protein>
<dbReference type="Pfam" id="PF01810">
    <property type="entry name" value="LysE"/>
    <property type="match status" value="1"/>
</dbReference>